<evidence type="ECO:0000256" key="1">
    <source>
        <dbReference type="ARBA" id="ARBA00004604"/>
    </source>
</evidence>
<dbReference type="GO" id="GO:0032040">
    <property type="term" value="C:small-subunit processome"/>
    <property type="evidence" value="ECO:0007669"/>
    <property type="project" value="InterPro"/>
</dbReference>
<feature type="compositionally biased region" description="Acidic residues" evidence="4">
    <location>
        <begin position="408"/>
        <end position="420"/>
    </location>
</feature>
<evidence type="ECO:0000313" key="6">
    <source>
        <dbReference type="Proteomes" id="UP000266673"/>
    </source>
</evidence>
<feature type="compositionally biased region" description="Basic and acidic residues" evidence="4">
    <location>
        <begin position="61"/>
        <end position="80"/>
    </location>
</feature>
<dbReference type="EMBL" id="QKWP01000746">
    <property type="protein sequence ID" value="RIB15414.1"/>
    <property type="molecule type" value="Genomic_DNA"/>
</dbReference>
<feature type="compositionally biased region" description="Polar residues" evidence="4">
    <location>
        <begin position="86"/>
        <end position="100"/>
    </location>
</feature>
<protein>
    <submittedName>
        <fullName evidence="5">Small-subunit processome</fullName>
    </submittedName>
</protein>
<keyword evidence="3" id="KW-0539">Nucleus</keyword>
<reference evidence="5 6" key="1">
    <citation type="submission" date="2018-06" db="EMBL/GenBank/DDBJ databases">
        <title>Comparative genomics reveals the genomic features of Rhizophagus irregularis, R. cerebriforme, R. diaphanum and Gigaspora rosea, and their symbiotic lifestyle signature.</title>
        <authorList>
            <person name="Morin E."/>
            <person name="San Clemente H."/>
            <person name="Chen E.C.H."/>
            <person name="De La Providencia I."/>
            <person name="Hainaut M."/>
            <person name="Kuo A."/>
            <person name="Kohler A."/>
            <person name="Murat C."/>
            <person name="Tang N."/>
            <person name="Roy S."/>
            <person name="Loubradou J."/>
            <person name="Henrissat B."/>
            <person name="Grigoriev I.V."/>
            <person name="Corradi N."/>
            <person name="Roux C."/>
            <person name="Martin F.M."/>
        </authorList>
    </citation>
    <scope>NUCLEOTIDE SEQUENCE [LARGE SCALE GENOMIC DNA]</scope>
    <source>
        <strain evidence="5 6">DAOM 194757</strain>
    </source>
</reference>
<feature type="compositionally biased region" description="Polar residues" evidence="4">
    <location>
        <begin position="498"/>
        <end position="514"/>
    </location>
</feature>
<dbReference type="InterPro" id="IPR006709">
    <property type="entry name" value="SSU_processome_Utp14"/>
</dbReference>
<evidence type="ECO:0000313" key="5">
    <source>
        <dbReference type="EMBL" id="RIB15414.1"/>
    </source>
</evidence>
<feature type="region of interest" description="Disordered" evidence="4">
    <location>
        <begin position="408"/>
        <end position="437"/>
    </location>
</feature>
<dbReference type="AlphaFoldDB" id="A0A397UYU5"/>
<dbReference type="PANTHER" id="PTHR14150:SF12">
    <property type="entry name" value="U3 SMALL NUCLEOLAR RNA-ASSOCIATED PROTEIN 14 HOMOLOG A"/>
    <property type="match status" value="1"/>
</dbReference>
<feature type="compositionally biased region" description="Basic and acidic residues" evidence="4">
    <location>
        <begin position="318"/>
        <end position="333"/>
    </location>
</feature>
<comment type="caution">
    <text evidence="5">The sequence shown here is derived from an EMBL/GenBank/DDBJ whole genome shotgun (WGS) entry which is preliminary data.</text>
</comment>
<feature type="compositionally biased region" description="Acidic residues" evidence="4">
    <location>
        <begin position="334"/>
        <end position="351"/>
    </location>
</feature>
<keyword evidence="2" id="KW-0597">Phosphoprotein</keyword>
<name>A0A397UYU5_9GLOM</name>
<accession>A0A397UYU5</accession>
<dbReference type="Proteomes" id="UP000266673">
    <property type="component" value="Unassembled WGS sequence"/>
</dbReference>
<dbReference type="PANTHER" id="PTHR14150">
    <property type="entry name" value="U3 SMALL NUCLEOLAR RNA-ASSOCIATED PROTEIN 14"/>
    <property type="match status" value="1"/>
</dbReference>
<dbReference type="Pfam" id="PF04615">
    <property type="entry name" value="Utp14"/>
    <property type="match status" value="1"/>
</dbReference>
<feature type="region of interest" description="Disordered" evidence="4">
    <location>
        <begin position="56"/>
        <end position="118"/>
    </location>
</feature>
<evidence type="ECO:0000256" key="2">
    <source>
        <dbReference type="ARBA" id="ARBA00022553"/>
    </source>
</evidence>
<evidence type="ECO:0000256" key="3">
    <source>
        <dbReference type="ARBA" id="ARBA00023242"/>
    </source>
</evidence>
<proteinExistence type="predicted"/>
<dbReference type="OrthoDB" id="277439at2759"/>
<feature type="region of interest" description="Disordered" evidence="4">
    <location>
        <begin position="455"/>
        <end position="535"/>
    </location>
</feature>
<feature type="region of interest" description="Disordered" evidence="4">
    <location>
        <begin position="287"/>
        <end position="357"/>
    </location>
</feature>
<organism evidence="5 6">
    <name type="scientific">Gigaspora rosea</name>
    <dbReference type="NCBI Taxonomy" id="44941"/>
    <lineage>
        <taxon>Eukaryota</taxon>
        <taxon>Fungi</taxon>
        <taxon>Fungi incertae sedis</taxon>
        <taxon>Mucoromycota</taxon>
        <taxon>Glomeromycotina</taxon>
        <taxon>Glomeromycetes</taxon>
        <taxon>Diversisporales</taxon>
        <taxon>Gigasporaceae</taxon>
        <taxon>Gigaspora</taxon>
    </lineage>
</organism>
<feature type="compositionally biased region" description="Basic and acidic residues" evidence="4">
    <location>
        <begin position="421"/>
        <end position="437"/>
    </location>
</feature>
<keyword evidence="6" id="KW-1185">Reference proteome</keyword>
<evidence type="ECO:0000256" key="4">
    <source>
        <dbReference type="SAM" id="MobiDB-lite"/>
    </source>
</evidence>
<gene>
    <name evidence="5" type="ORF">C2G38_1582208</name>
</gene>
<comment type="subcellular location">
    <subcellularLocation>
        <location evidence="1">Nucleus</location>
        <location evidence="1">Nucleolus</location>
    </subcellularLocation>
</comment>
<sequence length="788" mass="90412">MNTKNLKLDNFFEEIDEESEDFIEDDHEESEDLIDDQKIDDAKADNLISFIGSLDKKRKRVDNDDPTEKQKKQIKERTEAYEESEYNLTTRESSTASLESGGNKGTYKDPLPAPLPQNIQNRLNRQVAYEETKKDISKWEPIVRQNRESDHLKFPINPIPEHTPTVGVLTGTFKPSTSLEKEVDSILEKSGMKEEDLQKYEDIQLNKLSVDEVAARRSELRRMRELMYREEIKAKRIAKIKSKTFRKIKKKEKEKEKLKLDQLIEPNQNLAQEERMKLETARAKERMTLKHKNTSKWAKQALKHGRHDSESRQAIVEQLKRHEDLKRKIHDLGSDEELDDVSSESNNEDDESIIKEKAFDELEQYQLKDSADEEPVKGILGMKFMQDAMKREKKATQQLIDDFIEDLENNDFSDDDDDDDDKNKLTKKNNDAAKDSARLIDNNLGRMIFGVGTKEKGARSNDSSNARVSFDQGPDITTLSKSTFDQKNDSEVSLLSEPRSNNDSVNQQVESQQNDSEEINPWLQHDTSKLVTSSKKVNRSINIKNSNKLDKLSSKLNKQKHGMQMKEDIEIDMNKIMTVHVADNNTKKEVKTAATDNSAIENVNIESDSDDDANAEAIKNFVNVKNPTAFTQRELVARAFANDNVVEEFESEKQAIIEEDMPKEIDITLPGWGTWGGKGVKPSKNKKKIIAKPLPGEGIDVKKRQDAKLKHVIINEKSIKKAKKYLSTDIPYPFETREQYERSLRTPVGKEWNTNEVFQKMITPRVVTKMGVVIDPLTAPFKPGTEIN</sequence>
<dbReference type="GO" id="GO:0006364">
    <property type="term" value="P:rRNA processing"/>
    <property type="evidence" value="ECO:0007669"/>
    <property type="project" value="InterPro"/>
</dbReference>
<dbReference type="STRING" id="44941.A0A397UYU5"/>